<proteinExistence type="predicted"/>
<keyword evidence="1" id="KW-1133">Transmembrane helix</keyword>
<name>A0A1N7C2D9_9EURY</name>
<dbReference type="Proteomes" id="UP000186914">
    <property type="component" value="Unassembled WGS sequence"/>
</dbReference>
<feature type="transmembrane region" description="Helical" evidence="1">
    <location>
        <begin position="51"/>
        <end position="71"/>
    </location>
</feature>
<keyword evidence="1" id="KW-0812">Transmembrane</keyword>
<dbReference type="AlphaFoldDB" id="A0A1N7C2D9"/>
<keyword evidence="1" id="KW-0472">Membrane</keyword>
<gene>
    <name evidence="2" type="ORF">SAMN05421858_2917</name>
</gene>
<accession>A0A1N7C2D9</accession>
<dbReference type="RefSeq" id="WP_076430879.1">
    <property type="nucleotide sequence ID" value="NZ_FTNO01000002.1"/>
</dbReference>
<feature type="transmembrane region" description="Helical" evidence="1">
    <location>
        <begin position="21"/>
        <end position="39"/>
    </location>
</feature>
<sequence>MTTVSARDALLYATGDEMLKLYGSLIGSWVLAFFTQFVLQTSVQPIMQFGAVVVLLASGIAFISSVVAIAYKVLAES</sequence>
<dbReference type="OrthoDB" id="271713at2157"/>
<evidence type="ECO:0000313" key="3">
    <source>
        <dbReference type="Proteomes" id="UP000186914"/>
    </source>
</evidence>
<evidence type="ECO:0000256" key="1">
    <source>
        <dbReference type="SAM" id="Phobius"/>
    </source>
</evidence>
<reference evidence="3" key="1">
    <citation type="submission" date="2017-01" db="EMBL/GenBank/DDBJ databases">
        <authorList>
            <person name="Varghese N."/>
            <person name="Submissions S."/>
        </authorList>
    </citation>
    <scope>NUCLEOTIDE SEQUENCE [LARGE SCALE GENOMIC DNA]</scope>
    <source>
        <strain evidence="3">CGMCC 1.7737</strain>
    </source>
</reference>
<protein>
    <submittedName>
        <fullName evidence="2">Uncharacterized protein</fullName>
    </submittedName>
</protein>
<evidence type="ECO:0000313" key="2">
    <source>
        <dbReference type="EMBL" id="SIR57740.1"/>
    </source>
</evidence>
<dbReference type="EMBL" id="FTNO01000002">
    <property type="protein sequence ID" value="SIR57740.1"/>
    <property type="molecule type" value="Genomic_DNA"/>
</dbReference>
<keyword evidence="3" id="KW-1185">Reference proteome</keyword>
<organism evidence="2 3">
    <name type="scientific">Haladaptatus litoreus</name>
    <dbReference type="NCBI Taxonomy" id="553468"/>
    <lineage>
        <taxon>Archaea</taxon>
        <taxon>Methanobacteriati</taxon>
        <taxon>Methanobacteriota</taxon>
        <taxon>Stenosarchaea group</taxon>
        <taxon>Halobacteria</taxon>
        <taxon>Halobacteriales</taxon>
        <taxon>Haladaptataceae</taxon>
        <taxon>Haladaptatus</taxon>
    </lineage>
</organism>